<dbReference type="PaxDb" id="3218-PP1S214_2V6.1"/>
<gene>
    <name evidence="4" type="primary">LOC112278292</name>
    <name evidence="3" type="ORF">PHYPA_030994</name>
</gene>
<dbReference type="AlphaFoldDB" id="A0A2K1IAW5"/>
<dbReference type="RefSeq" id="XP_024367314.1">
    <property type="nucleotide sequence ID" value="XM_024511546.2"/>
</dbReference>
<organism evidence="3">
    <name type="scientific">Physcomitrium patens</name>
    <name type="common">Spreading-leaved earth moss</name>
    <name type="synonym">Physcomitrella patens</name>
    <dbReference type="NCBI Taxonomy" id="3218"/>
    <lineage>
        <taxon>Eukaryota</taxon>
        <taxon>Viridiplantae</taxon>
        <taxon>Streptophyta</taxon>
        <taxon>Embryophyta</taxon>
        <taxon>Bryophyta</taxon>
        <taxon>Bryophytina</taxon>
        <taxon>Bryopsida</taxon>
        <taxon>Funariidae</taxon>
        <taxon>Funariales</taxon>
        <taxon>Funariaceae</taxon>
        <taxon>Physcomitrium</taxon>
    </lineage>
</organism>
<reference evidence="3 5" key="2">
    <citation type="journal article" date="2018" name="Plant J.">
        <title>The Physcomitrella patens chromosome-scale assembly reveals moss genome structure and evolution.</title>
        <authorList>
            <person name="Lang D."/>
            <person name="Ullrich K.K."/>
            <person name="Murat F."/>
            <person name="Fuchs J."/>
            <person name="Jenkins J."/>
            <person name="Haas F.B."/>
            <person name="Piednoel M."/>
            <person name="Gundlach H."/>
            <person name="Van Bel M."/>
            <person name="Meyberg R."/>
            <person name="Vives C."/>
            <person name="Morata J."/>
            <person name="Symeonidi A."/>
            <person name="Hiss M."/>
            <person name="Muchero W."/>
            <person name="Kamisugi Y."/>
            <person name="Saleh O."/>
            <person name="Blanc G."/>
            <person name="Decker E.L."/>
            <person name="van Gessel N."/>
            <person name="Grimwood J."/>
            <person name="Hayes R.D."/>
            <person name="Graham S.W."/>
            <person name="Gunter L.E."/>
            <person name="McDaniel S.F."/>
            <person name="Hoernstein S.N.W."/>
            <person name="Larsson A."/>
            <person name="Li F.W."/>
            <person name="Perroud P.F."/>
            <person name="Phillips J."/>
            <person name="Ranjan P."/>
            <person name="Rokshar D.S."/>
            <person name="Rothfels C.J."/>
            <person name="Schneider L."/>
            <person name="Shu S."/>
            <person name="Stevenson D.W."/>
            <person name="Thummler F."/>
            <person name="Tillich M."/>
            <person name="Villarreal Aguilar J.C."/>
            <person name="Widiez T."/>
            <person name="Wong G.K."/>
            <person name="Wymore A."/>
            <person name="Zhang Y."/>
            <person name="Zimmer A.D."/>
            <person name="Quatrano R.S."/>
            <person name="Mayer K.F.X."/>
            <person name="Goodstein D."/>
            <person name="Casacuberta J.M."/>
            <person name="Vandepoele K."/>
            <person name="Reski R."/>
            <person name="Cuming A.C."/>
            <person name="Tuskan G.A."/>
            <person name="Maumus F."/>
            <person name="Salse J."/>
            <person name="Schmutz J."/>
            <person name="Rensing S.A."/>
        </authorList>
    </citation>
    <scope>NUCLEOTIDE SEQUENCE [LARGE SCALE GENOMIC DNA]</scope>
    <source>
        <strain evidence="4 5">cv. Gransden 2004</strain>
    </source>
</reference>
<protein>
    <submittedName>
        <fullName evidence="3 4">Uncharacterized protein</fullName>
    </submittedName>
</protein>
<proteinExistence type="predicted"/>
<name>A0A2K1IAW5_PHYPA</name>
<dbReference type="EnsemblPlants" id="Pp3c27_6080V3.2">
    <property type="protein sequence ID" value="Pp3c27_6080V3.2"/>
    <property type="gene ID" value="Pp3c27_6080"/>
</dbReference>
<accession>A0A2K1IAW5</accession>
<evidence type="ECO:0000256" key="2">
    <source>
        <dbReference type="SAM" id="MobiDB-lite"/>
    </source>
</evidence>
<dbReference type="KEGG" id="ppp:112278292"/>
<dbReference type="FunCoup" id="A0A2K1IAW5">
    <property type="interactions" value="782"/>
</dbReference>
<dbReference type="PANTHER" id="PTHR36051">
    <property type="entry name" value="DYNAMIN"/>
    <property type="match status" value="1"/>
</dbReference>
<reference evidence="3 5" key="1">
    <citation type="journal article" date="2008" name="Science">
        <title>The Physcomitrella genome reveals evolutionary insights into the conquest of land by plants.</title>
        <authorList>
            <person name="Rensing S."/>
            <person name="Lang D."/>
            <person name="Zimmer A."/>
            <person name="Terry A."/>
            <person name="Salamov A."/>
            <person name="Shapiro H."/>
            <person name="Nishiyama T."/>
            <person name="Perroud P.-F."/>
            <person name="Lindquist E."/>
            <person name="Kamisugi Y."/>
            <person name="Tanahashi T."/>
            <person name="Sakakibara K."/>
            <person name="Fujita T."/>
            <person name="Oishi K."/>
            <person name="Shin-I T."/>
            <person name="Kuroki Y."/>
            <person name="Toyoda A."/>
            <person name="Suzuki Y."/>
            <person name="Hashimoto A."/>
            <person name="Yamaguchi K."/>
            <person name="Sugano A."/>
            <person name="Kohara Y."/>
            <person name="Fujiyama A."/>
            <person name="Anterola A."/>
            <person name="Aoki S."/>
            <person name="Ashton N."/>
            <person name="Barbazuk W.B."/>
            <person name="Barker E."/>
            <person name="Bennetzen J."/>
            <person name="Bezanilla M."/>
            <person name="Blankenship R."/>
            <person name="Cho S.H."/>
            <person name="Dutcher S."/>
            <person name="Estelle M."/>
            <person name="Fawcett J.A."/>
            <person name="Gundlach H."/>
            <person name="Hanada K."/>
            <person name="Heyl A."/>
            <person name="Hicks K.A."/>
            <person name="Hugh J."/>
            <person name="Lohr M."/>
            <person name="Mayer K."/>
            <person name="Melkozernov A."/>
            <person name="Murata T."/>
            <person name="Nelson D."/>
            <person name="Pils B."/>
            <person name="Prigge M."/>
            <person name="Reiss B."/>
            <person name="Renner T."/>
            <person name="Rombauts S."/>
            <person name="Rushton P."/>
            <person name="Sanderfoot A."/>
            <person name="Schween G."/>
            <person name="Shiu S.-H."/>
            <person name="Stueber K."/>
            <person name="Theodoulou F.L."/>
            <person name="Tu H."/>
            <person name="Van de Peer Y."/>
            <person name="Verrier P.J."/>
            <person name="Waters E."/>
            <person name="Wood A."/>
            <person name="Yang L."/>
            <person name="Cove D."/>
            <person name="Cuming A."/>
            <person name="Hasebe M."/>
            <person name="Lucas S."/>
            <person name="Mishler D.B."/>
            <person name="Reski R."/>
            <person name="Grigoriev I."/>
            <person name="Quatrano R.S."/>
            <person name="Boore J.L."/>
        </authorList>
    </citation>
    <scope>NUCLEOTIDE SEQUENCE [LARGE SCALE GENOMIC DNA]</scope>
    <source>
        <strain evidence="4 5">cv. Gransden 2004</strain>
    </source>
</reference>
<dbReference type="PROSITE" id="PS51257">
    <property type="entry name" value="PROKAR_LIPOPROTEIN"/>
    <property type="match status" value="1"/>
</dbReference>
<dbReference type="STRING" id="3218.A0A2K1IAW5"/>
<feature type="compositionally biased region" description="Low complexity" evidence="2">
    <location>
        <begin position="150"/>
        <end position="169"/>
    </location>
</feature>
<feature type="coiled-coil region" evidence="1">
    <location>
        <begin position="172"/>
        <end position="212"/>
    </location>
</feature>
<evidence type="ECO:0000256" key="1">
    <source>
        <dbReference type="SAM" id="Coils"/>
    </source>
</evidence>
<dbReference type="Gramene" id="Pp3c27_6080V3.1">
    <property type="protein sequence ID" value="Pp3c27_6080V3.1"/>
    <property type="gene ID" value="Pp3c27_6080"/>
</dbReference>
<dbReference type="OMA" id="REVHIEP"/>
<reference evidence="4" key="3">
    <citation type="submission" date="2020-12" db="UniProtKB">
        <authorList>
            <consortium name="EnsemblPlants"/>
        </authorList>
    </citation>
    <scope>IDENTIFICATION</scope>
</reference>
<dbReference type="OrthoDB" id="1934430at2759"/>
<keyword evidence="1" id="KW-0175">Coiled coil</keyword>
<dbReference type="Gramene" id="Pp3c27_6080V3.2">
    <property type="protein sequence ID" value="Pp3c27_6080V3.2"/>
    <property type="gene ID" value="Pp3c27_6080"/>
</dbReference>
<evidence type="ECO:0000313" key="3">
    <source>
        <dbReference type="EMBL" id="PNR26419.1"/>
    </source>
</evidence>
<evidence type="ECO:0000313" key="4">
    <source>
        <dbReference type="EnsemblPlants" id="Pp3c27_6080V3.1"/>
    </source>
</evidence>
<keyword evidence="5" id="KW-1185">Reference proteome</keyword>
<evidence type="ECO:0000313" key="5">
    <source>
        <dbReference type="Proteomes" id="UP000006727"/>
    </source>
</evidence>
<dbReference type="GeneID" id="112278292"/>
<feature type="region of interest" description="Disordered" evidence="2">
    <location>
        <begin position="133"/>
        <end position="169"/>
    </location>
</feature>
<sequence>MDAVRHPGSVSTVKLQNPFVLRVGQVMTGFGLGCGLGVGVGIPIPIDIPGVAQVMGSANGMIRHVGGGRQLQGLIKRVGIKNLEAGIGCGVGLGHGFGIGLALKPGVSQQILLFLQEGCATVLNKLRPHDHREVHIEPPGVPDGGSLLKSSQSHLMPSPLSQLSSTLSAPSIKNSETEVEALRSQNEILRTLLRHQERIEDLEHENALLREQLKVNGITRSQASMGLNLEQLSNACFECRMRSRRRS</sequence>
<dbReference type="Proteomes" id="UP000006727">
    <property type="component" value="Chromosome 27"/>
</dbReference>
<dbReference type="EnsemblPlants" id="Pp3c27_6080V3.1">
    <property type="protein sequence ID" value="Pp3c27_6080V3.1"/>
    <property type="gene ID" value="Pp3c27_6080"/>
</dbReference>
<dbReference type="EMBL" id="ABEU02000027">
    <property type="protein sequence ID" value="PNR26419.1"/>
    <property type="molecule type" value="Genomic_DNA"/>
</dbReference>
<dbReference type="PANTHER" id="PTHR36051:SF2">
    <property type="entry name" value="DYNAMIN"/>
    <property type="match status" value="1"/>
</dbReference>